<dbReference type="STRING" id="31234.E3LMG2"/>
<evidence type="ECO:0000256" key="1">
    <source>
        <dbReference type="PIRSR" id="PIRSR613078-2"/>
    </source>
</evidence>
<dbReference type="GO" id="GO:0016791">
    <property type="term" value="F:phosphatase activity"/>
    <property type="evidence" value="ECO:0007669"/>
    <property type="project" value="UniProtKB-ARBA"/>
</dbReference>
<dbReference type="InterPro" id="IPR051710">
    <property type="entry name" value="Phosphatase_SH3-domain"/>
</dbReference>
<dbReference type="EMBL" id="DS268411">
    <property type="protein sequence ID" value="EFP03324.1"/>
    <property type="molecule type" value="Genomic_DNA"/>
</dbReference>
<sequence>MKIVDCNLFYGFLIPLNCGRVRVRKFYCTTNNNRDAKNPDILNIWFNSYLLEDFSVDSFDLIMELLWKKNMQLSQFCELYLACLVKLKIFCVTFPNCFFCFHILPRVNLFLSLLKTTLISSRFFCETKQMSRTIWLVRHGQRVDNVDKKWKDNNPTKWDDPELTIRGKQQAHEVGKHFANMNIEAIITSPFTRCIETSAQIAAMMENKATKICVEPGFQEPLYMCMTPPGVPSMEKIKEYSTQIDESYKPVFEKLPEEAKGDLGCADRVVKTFQEVAKKFPSGNIIIVSHGTPIANIHAFLKGHWKYVGQCTICKVTDMYGQSFRLDYWSDKKHLSQTHDLREDERNVPKLPSP</sequence>
<feature type="binding site" evidence="1">
    <location>
        <begin position="138"/>
        <end position="145"/>
    </location>
    <ligand>
        <name>substrate</name>
    </ligand>
</feature>
<dbReference type="CDD" id="cd07067">
    <property type="entry name" value="HP_PGM_like"/>
    <property type="match status" value="1"/>
</dbReference>
<dbReference type="Gene3D" id="3.40.50.1240">
    <property type="entry name" value="Phosphoglycerate mutase-like"/>
    <property type="match status" value="1"/>
</dbReference>
<dbReference type="PROSITE" id="PS00175">
    <property type="entry name" value="PG_MUTASE"/>
    <property type="match status" value="1"/>
</dbReference>
<dbReference type="InParanoid" id="E3LMG2"/>
<reference evidence="2" key="1">
    <citation type="submission" date="2007-07" db="EMBL/GenBank/DDBJ databases">
        <title>PCAP assembly of the Caenorhabditis remanei genome.</title>
        <authorList>
            <consortium name="The Caenorhabditis remanei Sequencing Consortium"/>
            <person name="Wilson R.K."/>
        </authorList>
    </citation>
    <scope>NUCLEOTIDE SEQUENCE [LARGE SCALE GENOMIC DNA]</scope>
    <source>
        <strain evidence="2">PB4641</strain>
    </source>
</reference>
<dbReference type="Pfam" id="PF00300">
    <property type="entry name" value="His_Phos_1"/>
    <property type="match status" value="1"/>
</dbReference>
<dbReference type="GeneID" id="9815452"/>
<dbReference type="OrthoDB" id="414418at2759"/>
<dbReference type="Proteomes" id="UP000008281">
    <property type="component" value="Unassembled WGS sequence"/>
</dbReference>
<dbReference type="PANTHER" id="PTHR16469">
    <property type="entry name" value="UBIQUITIN-ASSOCIATED AND SH3 DOMAIN-CONTAINING BA-RELATED"/>
    <property type="match status" value="1"/>
</dbReference>
<dbReference type="SUPFAM" id="SSF53254">
    <property type="entry name" value="Phosphoglycerate mutase-like"/>
    <property type="match status" value="1"/>
</dbReference>
<name>E3LMG2_CAERE</name>
<dbReference type="KEGG" id="crq:GCK72_001988"/>
<dbReference type="AlphaFoldDB" id="E3LMG2"/>
<dbReference type="eggNOG" id="KOG3734">
    <property type="taxonomic scope" value="Eukaryota"/>
</dbReference>
<dbReference type="CTD" id="9815452"/>
<feature type="binding site" evidence="1">
    <location>
        <position position="193"/>
    </location>
    <ligand>
        <name>substrate</name>
    </ligand>
</feature>
<keyword evidence="3" id="KW-1185">Reference proteome</keyword>
<dbReference type="InterPro" id="IPR001345">
    <property type="entry name" value="PG/BPGM_mutase_AS"/>
</dbReference>
<dbReference type="InterPro" id="IPR013078">
    <property type="entry name" value="His_Pase_superF_clade-1"/>
</dbReference>
<dbReference type="SMART" id="SM00855">
    <property type="entry name" value="PGAM"/>
    <property type="match status" value="1"/>
</dbReference>
<accession>E3LMG2</accession>
<evidence type="ECO:0000313" key="3">
    <source>
        <dbReference type="Proteomes" id="UP000008281"/>
    </source>
</evidence>
<dbReference type="HOGENOM" id="CLU_783560_0_0_1"/>
<organism evidence="3">
    <name type="scientific">Caenorhabditis remanei</name>
    <name type="common">Caenorhabditis vulgaris</name>
    <dbReference type="NCBI Taxonomy" id="31234"/>
    <lineage>
        <taxon>Eukaryota</taxon>
        <taxon>Metazoa</taxon>
        <taxon>Ecdysozoa</taxon>
        <taxon>Nematoda</taxon>
        <taxon>Chromadorea</taxon>
        <taxon>Rhabditida</taxon>
        <taxon>Rhabditina</taxon>
        <taxon>Rhabditomorpha</taxon>
        <taxon>Rhabditoidea</taxon>
        <taxon>Rhabditidae</taxon>
        <taxon>Peloderinae</taxon>
        <taxon>Caenorhabditis</taxon>
    </lineage>
</organism>
<evidence type="ECO:0000313" key="2">
    <source>
        <dbReference type="EMBL" id="EFP03324.1"/>
    </source>
</evidence>
<dbReference type="RefSeq" id="XP_003115189.2">
    <property type="nucleotide sequence ID" value="XM_003115141.2"/>
</dbReference>
<proteinExistence type="predicted"/>
<protein>
    <submittedName>
        <fullName evidence="2">Uncharacterized protein</fullName>
    </submittedName>
</protein>
<gene>
    <name evidence="2" type="ORF">CRE_28440</name>
</gene>
<dbReference type="InterPro" id="IPR029033">
    <property type="entry name" value="His_PPase_superfam"/>
</dbReference>
<dbReference type="PANTHER" id="PTHR16469:SF27">
    <property type="entry name" value="UBIQUITIN-ASSOCIATED AND SH3 DOMAIN-CONTAINING BA-RELATED"/>
    <property type="match status" value="1"/>
</dbReference>